<keyword evidence="8 14" id="KW-0547">Nucleotide-binding</keyword>
<comment type="caution">
    <text evidence="17">The sequence shown here is derived from an EMBL/GenBank/DDBJ whole genome shotgun (WGS) entry which is preliminary data.</text>
</comment>
<keyword evidence="11" id="KW-1133">Transmembrane helix</keyword>
<dbReference type="GO" id="GO:0000155">
    <property type="term" value="F:phosphorelay sensor kinase activity"/>
    <property type="evidence" value="ECO:0007669"/>
    <property type="project" value="UniProtKB-UniRule"/>
</dbReference>
<dbReference type="InterPro" id="IPR016380">
    <property type="entry name" value="Sig_transdc_His_kin_NarX/NarQ"/>
</dbReference>
<evidence type="ECO:0000256" key="14">
    <source>
        <dbReference type="PIRNR" id="PIRNR003167"/>
    </source>
</evidence>
<evidence type="ECO:0000256" key="7">
    <source>
        <dbReference type="ARBA" id="ARBA00022692"/>
    </source>
</evidence>
<dbReference type="EC" id="2.7.13.3" evidence="14"/>
<dbReference type="Proteomes" id="UP000429555">
    <property type="component" value="Unassembled WGS sequence"/>
</dbReference>
<gene>
    <name evidence="17" type="ORF">GJV18_06795</name>
</gene>
<dbReference type="Pfam" id="PF07730">
    <property type="entry name" value="HisKA_3"/>
    <property type="match status" value="1"/>
</dbReference>
<dbReference type="Gene3D" id="6.10.340.10">
    <property type="match status" value="1"/>
</dbReference>
<dbReference type="InterPro" id="IPR050482">
    <property type="entry name" value="Sensor_HK_TwoCompSys"/>
</dbReference>
<evidence type="ECO:0000259" key="15">
    <source>
        <dbReference type="PROSITE" id="PS50109"/>
    </source>
</evidence>
<comment type="subcellular location">
    <subcellularLocation>
        <location evidence="2">Cell inner membrane</location>
        <topology evidence="2">Multi-pass membrane protein</topology>
    </subcellularLocation>
</comment>
<dbReference type="CDD" id="cd16917">
    <property type="entry name" value="HATPase_UhpB-NarQ-NarX-like"/>
    <property type="match status" value="1"/>
</dbReference>
<dbReference type="SMART" id="SM00387">
    <property type="entry name" value="HATPase_c"/>
    <property type="match status" value="1"/>
</dbReference>
<keyword evidence="7" id="KW-0812">Transmembrane</keyword>
<evidence type="ECO:0000256" key="8">
    <source>
        <dbReference type="ARBA" id="ARBA00022741"/>
    </source>
</evidence>
<dbReference type="GO" id="GO:0046983">
    <property type="term" value="F:protein dimerization activity"/>
    <property type="evidence" value="ECO:0007669"/>
    <property type="project" value="UniProtKB-UniRule"/>
</dbReference>
<dbReference type="RefSeq" id="WP_160343945.1">
    <property type="nucleotide sequence ID" value="NZ_WKJZ01000001.1"/>
</dbReference>
<dbReference type="Gene3D" id="3.30.565.10">
    <property type="entry name" value="Histidine kinase-like ATPase, C-terminal domain"/>
    <property type="match status" value="1"/>
</dbReference>
<keyword evidence="6 14" id="KW-0808">Transferase</keyword>
<dbReference type="AlphaFoldDB" id="A0A6I4KTH7"/>
<dbReference type="Gene3D" id="1.20.5.1930">
    <property type="match status" value="1"/>
</dbReference>
<dbReference type="SMART" id="SM00304">
    <property type="entry name" value="HAMP"/>
    <property type="match status" value="1"/>
</dbReference>
<dbReference type="GO" id="GO:0005886">
    <property type="term" value="C:plasma membrane"/>
    <property type="evidence" value="ECO:0007669"/>
    <property type="project" value="UniProtKB-SubCell"/>
</dbReference>
<evidence type="ECO:0000256" key="10">
    <source>
        <dbReference type="ARBA" id="ARBA00022840"/>
    </source>
</evidence>
<dbReference type="GO" id="GO:0005524">
    <property type="term" value="F:ATP binding"/>
    <property type="evidence" value="ECO:0007669"/>
    <property type="project" value="UniProtKB-UniRule"/>
</dbReference>
<dbReference type="PANTHER" id="PTHR24421:SF10">
    <property type="entry name" value="NITRATE_NITRITE SENSOR PROTEIN NARQ"/>
    <property type="match status" value="1"/>
</dbReference>
<protein>
    <recommendedName>
        <fullName evidence="14">Sensor protein</fullName>
        <ecNumber evidence="14">2.7.13.3</ecNumber>
    </recommendedName>
</protein>
<keyword evidence="3 14" id="KW-1003">Cell membrane</keyword>
<dbReference type="InterPro" id="IPR042295">
    <property type="entry name" value="NarX-like_N_sf"/>
</dbReference>
<evidence type="ECO:0000256" key="2">
    <source>
        <dbReference type="ARBA" id="ARBA00004429"/>
    </source>
</evidence>
<dbReference type="PANTHER" id="PTHR24421">
    <property type="entry name" value="NITRATE/NITRITE SENSOR PROTEIN NARX-RELATED"/>
    <property type="match status" value="1"/>
</dbReference>
<accession>A0A6I4KTH7</accession>
<keyword evidence="5" id="KW-0597">Phosphoprotein</keyword>
<dbReference type="SUPFAM" id="SSF158472">
    <property type="entry name" value="HAMP domain-like"/>
    <property type="match status" value="1"/>
</dbReference>
<evidence type="ECO:0000313" key="18">
    <source>
        <dbReference type="Proteomes" id="UP000429555"/>
    </source>
</evidence>
<dbReference type="InterPro" id="IPR003660">
    <property type="entry name" value="HAMP_dom"/>
</dbReference>
<comment type="catalytic activity">
    <reaction evidence="1 14">
        <text>ATP + protein L-histidine = ADP + protein N-phospho-L-histidine.</text>
        <dbReference type="EC" id="2.7.13.3"/>
    </reaction>
</comment>
<dbReference type="Pfam" id="PF13675">
    <property type="entry name" value="PilJ"/>
    <property type="match status" value="1"/>
</dbReference>
<dbReference type="Pfam" id="PF02518">
    <property type="entry name" value="HATPase_c"/>
    <property type="match status" value="1"/>
</dbReference>
<dbReference type="Gene3D" id="1.20.120.960">
    <property type="entry name" value="Histidine kinase NarX, sensor domain"/>
    <property type="match status" value="1"/>
</dbReference>
<keyword evidence="12 14" id="KW-0902">Two-component regulatory system</keyword>
<dbReference type="InterPro" id="IPR029095">
    <property type="entry name" value="NarX-like_N"/>
</dbReference>
<evidence type="ECO:0000256" key="9">
    <source>
        <dbReference type="ARBA" id="ARBA00022777"/>
    </source>
</evidence>
<dbReference type="EMBL" id="WKJZ01000001">
    <property type="protein sequence ID" value="MVW75021.1"/>
    <property type="molecule type" value="Genomic_DNA"/>
</dbReference>
<evidence type="ECO:0000313" key="17">
    <source>
        <dbReference type="EMBL" id="MVW75021.1"/>
    </source>
</evidence>
<evidence type="ECO:0000259" key="16">
    <source>
        <dbReference type="PROSITE" id="PS50885"/>
    </source>
</evidence>
<dbReference type="SUPFAM" id="SSF55874">
    <property type="entry name" value="ATPase domain of HSP90 chaperone/DNA topoisomerase II/histidine kinase"/>
    <property type="match status" value="1"/>
</dbReference>
<name>A0A6I4KTH7_9PSED</name>
<evidence type="ECO:0000256" key="4">
    <source>
        <dbReference type="ARBA" id="ARBA00022519"/>
    </source>
</evidence>
<feature type="domain" description="Histidine kinase" evidence="15">
    <location>
        <begin position="393"/>
        <end position="589"/>
    </location>
</feature>
<keyword evidence="9 14" id="KW-0418">Kinase</keyword>
<sequence length="599" mass="66958">MLSWLKSSLPARAGLAVILIAVLALSSAISAGLLAWISEDDAAAINTAGSLRMATYKLNWQLEANAPAEQIAELQADLERRLHSPALTHLLGKQRDPLRITYNGLQQLWLEELRPALERGDKAAFQRGSEGFVAQLEFFVLRLQQQSEKRQGLQQSIQGGALLITVIILLVGMFELQNSVINPLQELVSTTERFRAGDLDARIEFRSADELGQMAESFNAMADAIEESHRTLESRVAHKTQSLAQTNAALELLYQGSRQIASNPANADQLDELIERFQQRLPGLRLTLCLSGAASESPEQLIAIHGNASREICSRHDCHSCERNLQANRLSFPISNQGHNLGELRANYLDGHSPLDWEQELIQALANLIGTSLSLERQRERDNRLLLLDERTTIARELHDSLAQALSYMKLQVSRLQTLIRRGESAEQLESVSEELREGLNNAYRQLRELLTTFRLQIHDGGLHQALQDTAREFAERGSFHVHLHSPALAFQLSATEQIHLLQIAREALSNCARHAQAEHAWLRLQQVGEEVELCVEDDGCGIREGFDSRQHHGLSIMQERARSLGGSLTISPREGGGTHLNLRFRPEFLDLREDKEPA</sequence>
<dbReference type="InterPro" id="IPR036890">
    <property type="entry name" value="HATPase_C_sf"/>
</dbReference>
<evidence type="ECO:0000256" key="1">
    <source>
        <dbReference type="ARBA" id="ARBA00000085"/>
    </source>
</evidence>
<evidence type="ECO:0000256" key="3">
    <source>
        <dbReference type="ARBA" id="ARBA00022475"/>
    </source>
</evidence>
<keyword evidence="18" id="KW-1185">Reference proteome</keyword>
<dbReference type="PROSITE" id="PS50885">
    <property type="entry name" value="HAMP"/>
    <property type="match status" value="1"/>
</dbReference>
<evidence type="ECO:0000256" key="11">
    <source>
        <dbReference type="ARBA" id="ARBA00022989"/>
    </source>
</evidence>
<keyword evidence="10 14" id="KW-0067">ATP-binding</keyword>
<evidence type="ECO:0000256" key="12">
    <source>
        <dbReference type="ARBA" id="ARBA00023012"/>
    </source>
</evidence>
<evidence type="ECO:0000256" key="6">
    <source>
        <dbReference type="ARBA" id="ARBA00022679"/>
    </source>
</evidence>
<organism evidence="17 18">
    <name type="scientific">Pseudomonas xionganensis</name>
    <dbReference type="NCBI Taxonomy" id="2654845"/>
    <lineage>
        <taxon>Bacteria</taxon>
        <taxon>Pseudomonadati</taxon>
        <taxon>Pseudomonadota</taxon>
        <taxon>Gammaproteobacteria</taxon>
        <taxon>Pseudomonadales</taxon>
        <taxon>Pseudomonadaceae</taxon>
        <taxon>Pseudomonas</taxon>
    </lineage>
</organism>
<keyword evidence="4 14" id="KW-0997">Cell inner membrane</keyword>
<dbReference type="PROSITE" id="PS50109">
    <property type="entry name" value="HIS_KIN"/>
    <property type="match status" value="1"/>
</dbReference>
<dbReference type="PIRSF" id="PIRSF003167">
    <property type="entry name" value="STHK_NarX/NarQ"/>
    <property type="match status" value="1"/>
</dbReference>
<reference evidence="17 18" key="1">
    <citation type="submission" date="2019-11" db="EMBL/GenBank/DDBJ databases">
        <title>Pseudomonas flavidum sp. nov., isolated from Baiyang Lake.</title>
        <authorList>
            <person name="Zhao Y."/>
        </authorList>
    </citation>
    <scope>NUCLEOTIDE SEQUENCE [LARGE SCALE GENOMIC DNA]</scope>
    <source>
        <strain evidence="18">R-22-3 w-18</strain>
    </source>
</reference>
<feature type="domain" description="HAMP" evidence="16">
    <location>
        <begin position="178"/>
        <end position="230"/>
    </location>
</feature>
<evidence type="ECO:0000256" key="5">
    <source>
        <dbReference type="ARBA" id="ARBA00022553"/>
    </source>
</evidence>
<proteinExistence type="predicted"/>
<dbReference type="CDD" id="cd06225">
    <property type="entry name" value="HAMP"/>
    <property type="match status" value="1"/>
</dbReference>
<dbReference type="Pfam" id="PF00672">
    <property type="entry name" value="HAMP"/>
    <property type="match status" value="1"/>
</dbReference>
<dbReference type="CDD" id="cd19408">
    <property type="entry name" value="NarX_NarQ_sensor"/>
    <property type="match status" value="1"/>
</dbReference>
<dbReference type="InterPro" id="IPR011712">
    <property type="entry name" value="Sig_transdc_His_kin_sub3_dim/P"/>
</dbReference>
<dbReference type="InterPro" id="IPR005467">
    <property type="entry name" value="His_kinase_dom"/>
</dbReference>
<keyword evidence="13 14" id="KW-0472">Membrane</keyword>
<evidence type="ECO:0000256" key="13">
    <source>
        <dbReference type="ARBA" id="ARBA00023136"/>
    </source>
</evidence>
<dbReference type="InterPro" id="IPR003594">
    <property type="entry name" value="HATPase_dom"/>
</dbReference>